<feature type="chain" id="PRO_5025679231" evidence="2">
    <location>
        <begin position="17"/>
        <end position="94"/>
    </location>
</feature>
<evidence type="ECO:0000256" key="2">
    <source>
        <dbReference type="SAM" id="SignalP"/>
    </source>
</evidence>
<feature type="region of interest" description="Disordered" evidence="1">
    <location>
        <begin position="75"/>
        <end position="94"/>
    </location>
</feature>
<evidence type="ECO:0000313" key="3">
    <source>
        <dbReference type="EMBL" id="MXU87078.1"/>
    </source>
</evidence>
<name>A0A6B0U5Z4_IXORI</name>
<organism evidence="3">
    <name type="scientific">Ixodes ricinus</name>
    <name type="common">Common tick</name>
    <name type="synonym">Acarus ricinus</name>
    <dbReference type="NCBI Taxonomy" id="34613"/>
    <lineage>
        <taxon>Eukaryota</taxon>
        <taxon>Metazoa</taxon>
        <taxon>Ecdysozoa</taxon>
        <taxon>Arthropoda</taxon>
        <taxon>Chelicerata</taxon>
        <taxon>Arachnida</taxon>
        <taxon>Acari</taxon>
        <taxon>Parasitiformes</taxon>
        <taxon>Ixodida</taxon>
        <taxon>Ixodoidea</taxon>
        <taxon>Ixodidae</taxon>
        <taxon>Ixodinae</taxon>
        <taxon>Ixodes</taxon>
    </lineage>
</organism>
<keyword evidence="2" id="KW-0732">Signal</keyword>
<accession>A0A6B0U5Z4</accession>
<dbReference type="EMBL" id="GIFC01004995">
    <property type="protein sequence ID" value="MXU87078.1"/>
    <property type="molecule type" value="Transcribed_RNA"/>
</dbReference>
<dbReference type="AlphaFoldDB" id="A0A6B0U5Z4"/>
<evidence type="ECO:0000256" key="1">
    <source>
        <dbReference type="SAM" id="MobiDB-lite"/>
    </source>
</evidence>
<protein>
    <submittedName>
        <fullName evidence="3">Putative secreted protein</fullName>
    </submittedName>
</protein>
<feature type="signal peptide" evidence="2">
    <location>
        <begin position="1"/>
        <end position="16"/>
    </location>
</feature>
<reference evidence="3" key="1">
    <citation type="submission" date="2019-12" db="EMBL/GenBank/DDBJ databases">
        <title>An insight into the sialome of adult female Ixodes ricinus ticks feeding for 6 days.</title>
        <authorList>
            <person name="Perner J."/>
            <person name="Ribeiro J.M.C."/>
        </authorList>
    </citation>
    <scope>NUCLEOTIDE SEQUENCE</scope>
    <source>
        <strain evidence="3">Semi-engorged</strain>
        <tissue evidence="3">Salivary glands</tissue>
    </source>
</reference>
<proteinExistence type="predicted"/>
<sequence>MALFLVCLVSMPFVSSLQVKRKFALQDPQVLGSIPSPTRFDQDGRRTDVWLRSDFCVVHIKKDWASSGTALAKFPNHSGDTRRPLGLTNFQLSK</sequence>